<evidence type="ECO:0000256" key="5">
    <source>
        <dbReference type="ARBA" id="ARBA00006654"/>
    </source>
</evidence>
<keyword evidence="10" id="KW-0511">Multifunctional enzyme</keyword>
<evidence type="ECO:0000259" key="14">
    <source>
        <dbReference type="Pfam" id="PF02872"/>
    </source>
</evidence>
<evidence type="ECO:0000256" key="2">
    <source>
        <dbReference type="ARBA" id="ARBA00001730"/>
    </source>
</evidence>
<keyword evidence="7" id="KW-0732">Signal</keyword>
<name>A0ABW1HRS3_9ACTN</name>
<evidence type="ECO:0000256" key="12">
    <source>
        <dbReference type="SAM" id="MobiDB-lite"/>
    </source>
</evidence>
<keyword evidence="9 11" id="KW-0378">Hydrolase</keyword>
<dbReference type="Proteomes" id="UP001596207">
    <property type="component" value="Unassembled WGS sequence"/>
</dbReference>
<comment type="caution">
    <text evidence="15">The sequence shown here is derived from an EMBL/GenBank/DDBJ whole genome shotgun (WGS) entry which is preliminary data.</text>
</comment>
<dbReference type="InterPro" id="IPR008334">
    <property type="entry name" value="5'-Nucleotdase_C"/>
</dbReference>
<comment type="similarity">
    <text evidence="5 11">Belongs to the 5'-nucleotidase family.</text>
</comment>
<protein>
    <submittedName>
        <fullName evidence="15">Bifunctional metallophosphatase/5'-nucleotidase</fullName>
    </submittedName>
</protein>
<dbReference type="InterPro" id="IPR004843">
    <property type="entry name" value="Calcineurin-like_PHP"/>
</dbReference>
<organism evidence="15 16">
    <name type="scientific">Micromonospora harpali</name>
    <dbReference type="NCBI Taxonomy" id="1490225"/>
    <lineage>
        <taxon>Bacteria</taxon>
        <taxon>Bacillati</taxon>
        <taxon>Actinomycetota</taxon>
        <taxon>Actinomycetes</taxon>
        <taxon>Micromonosporales</taxon>
        <taxon>Micromonosporaceae</taxon>
        <taxon>Micromonospora</taxon>
    </lineage>
</organism>
<dbReference type="CDD" id="cd07410">
    <property type="entry name" value="MPP_CpdB_N"/>
    <property type="match status" value="1"/>
</dbReference>
<feature type="region of interest" description="Disordered" evidence="12">
    <location>
        <begin position="40"/>
        <end position="62"/>
    </location>
</feature>
<evidence type="ECO:0000256" key="1">
    <source>
        <dbReference type="ARBA" id="ARBA00000527"/>
    </source>
</evidence>
<dbReference type="RefSeq" id="WP_377536838.1">
    <property type="nucleotide sequence ID" value="NZ_JBHSQQ010000101.1"/>
</dbReference>
<dbReference type="EMBL" id="JBHSQQ010000101">
    <property type="protein sequence ID" value="MFC5943239.1"/>
    <property type="molecule type" value="Genomic_DNA"/>
</dbReference>
<keyword evidence="6" id="KW-0479">Metal-binding</keyword>
<feature type="domain" description="5'-Nucleotidase C-terminal" evidence="14">
    <location>
        <begin position="389"/>
        <end position="567"/>
    </location>
</feature>
<evidence type="ECO:0000313" key="16">
    <source>
        <dbReference type="Proteomes" id="UP001596207"/>
    </source>
</evidence>
<evidence type="ECO:0000256" key="4">
    <source>
        <dbReference type="ARBA" id="ARBA00004196"/>
    </source>
</evidence>
<reference evidence="16" key="1">
    <citation type="journal article" date="2019" name="Int. J. Syst. Evol. Microbiol.">
        <title>The Global Catalogue of Microorganisms (GCM) 10K type strain sequencing project: providing services to taxonomists for standard genome sequencing and annotation.</title>
        <authorList>
            <consortium name="The Broad Institute Genomics Platform"/>
            <consortium name="The Broad Institute Genome Sequencing Center for Infectious Disease"/>
            <person name="Wu L."/>
            <person name="Ma J."/>
        </authorList>
    </citation>
    <scope>NUCLEOTIDE SEQUENCE [LARGE SCALE GENOMIC DNA]</scope>
    <source>
        <strain evidence="16">CGMCC 4.7173</strain>
    </source>
</reference>
<evidence type="ECO:0000256" key="7">
    <source>
        <dbReference type="ARBA" id="ARBA00022729"/>
    </source>
</evidence>
<dbReference type="SUPFAM" id="SSF56300">
    <property type="entry name" value="Metallo-dependent phosphatases"/>
    <property type="match status" value="1"/>
</dbReference>
<dbReference type="PROSITE" id="PS00786">
    <property type="entry name" value="5_NUCLEOTIDASE_2"/>
    <property type="match status" value="1"/>
</dbReference>
<comment type="subcellular location">
    <subcellularLocation>
        <location evidence="4">Cell envelope</location>
    </subcellularLocation>
</comment>
<feature type="compositionally biased region" description="Basic and acidic residues" evidence="12">
    <location>
        <begin position="1"/>
        <end position="10"/>
    </location>
</feature>
<gene>
    <name evidence="15" type="ORF">ACFPZ4_17350</name>
</gene>
<dbReference type="PANTHER" id="PTHR11575:SF6">
    <property type="entry name" value="2',3'-CYCLIC-NUCLEOTIDE 2'-PHOSPHODIESTERASE_3'-NUCLEOTIDASE"/>
    <property type="match status" value="1"/>
</dbReference>
<dbReference type="Pfam" id="PF02872">
    <property type="entry name" value="5_nucleotid_C"/>
    <property type="match status" value="1"/>
</dbReference>
<dbReference type="PRINTS" id="PR01607">
    <property type="entry name" value="APYRASEFAMLY"/>
</dbReference>
<sequence length="619" mass="66740">MVRNGAHEARPFPWKGTSSTYAPTTLPTPRATAAPLIAAAPARAAGSTDPKPSRGPKTWDLTVLGTSDTHGNVYNWDYYRDAEYDDSKHNDVGVAKLATLVNQIRAERTGRATLVLDAGDTIQGTPLATYYAKQEPITTTGETHPMANAMNVLKYDAVTLGNHEFNYGLPLLAKWIGQLGFPALAANAVNEATGKPAYLPYVIKEVRLGGHGAPKLKVGILGLTNPGVAIWDKGNVEGRLVFADMVETAAKWVPVMRARGADLVIVSAHGGDSGTSSYGPELPNENPCTMIAEQVPGIDAILFGHAHNEVVEKFVTNARTGAQVLLSEPSKWGQRLTRMDFTLTRERGCWKVVSKHATMLNTNTVVEDPAVLAAVRGQHTKTVSYVNTVVARSTVELSAAESRYRDTPILDFINHVQTEVVTAALAGTEHAALPVLSIAAPFSRTAVFPAGDVRIRDVAGLYVYDNTLEAVVLTGAEVRAYLEYSAKYFTTLAVGAPVDPATISDPAVPDYNYDVFSGLDYDIDVSRPVGQRITRLVLPGTGAPVADDARFVVAVNNYRRSGGGNFPGIVKPQVYNAQQEIRQLLIDWAQERGTIDPADFFVPNWRLVRAGVPVEFPNA</sequence>
<accession>A0ABW1HRS3</accession>
<evidence type="ECO:0000313" key="15">
    <source>
        <dbReference type="EMBL" id="MFC5943239.1"/>
    </source>
</evidence>
<comment type="catalytic activity">
    <reaction evidence="2">
        <text>a nucleoside 2',3'-cyclic phosphate + H2O = a nucleoside 3'-phosphate + H(+)</text>
        <dbReference type="Rhea" id="RHEA:19621"/>
        <dbReference type="ChEBI" id="CHEBI:15377"/>
        <dbReference type="ChEBI" id="CHEBI:15378"/>
        <dbReference type="ChEBI" id="CHEBI:66949"/>
        <dbReference type="ChEBI" id="CHEBI:66954"/>
        <dbReference type="EC" id="3.1.4.16"/>
    </reaction>
</comment>
<evidence type="ECO:0000256" key="6">
    <source>
        <dbReference type="ARBA" id="ARBA00022723"/>
    </source>
</evidence>
<keyword evidence="8 11" id="KW-0547">Nucleotide-binding</keyword>
<evidence type="ECO:0000259" key="13">
    <source>
        <dbReference type="Pfam" id="PF00149"/>
    </source>
</evidence>
<dbReference type="InterPro" id="IPR006146">
    <property type="entry name" value="5'-Nucleotdase_CS"/>
</dbReference>
<feature type="domain" description="Calcineurin-like phosphoesterase" evidence="13">
    <location>
        <begin position="62"/>
        <end position="308"/>
    </location>
</feature>
<evidence type="ECO:0000256" key="8">
    <source>
        <dbReference type="ARBA" id="ARBA00022741"/>
    </source>
</evidence>
<dbReference type="InterPro" id="IPR041827">
    <property type="entry name" value="CpdB_N"/>
</dbReference>
<dbReference type="Pfam" id="PF00149">
    <property type="entry name" value="Metallophos"/>
    <property type="match status" value="1"/>
</dbReference>
<dbReference type="Gene3D" id="3.90.780.10">
    <property type="entry name" value="5'-Nucleotidase, C-terminal domain"/>
    <property type="match status" value="1"/>
</dbReference>
<evidence type="ECO:0000256" key="9">
    <source>
        <dbReference type="ARBA" id="ARBA00022801"/>
    </source>
</evidence>
<comment type="cofactor">
    <cofactor evidence="3">
        <name>a divalent metal cation</name>
        <dbReference type="ChEBI" id="CHEBI:60240"/>
    </cofactor>
</comment>
<keyword evidence="16" id="KW-1185">Reference proteome</keyword>
<dbReference type="PANTHER" id="PTHR11575">
    <property type="entry name" value="5'-NUCLEOTIDASE-RELATED"/>
    <property type="match status" value="1"/>
</dbReference>
<dbReference type="Gene3D" id="3.60.21.10">
    <property type="match status" value="1"/>
</dbReference>
<feature type="region of interest" description="Disordered" evidence="12">
    <location>
        <begin position="1"/>
        <end position="28"/>
    </location>
</feature>
<evidence type="ECO:0000256" key="11">
    <source>
        <dbReference type="RuleBase" id="RU362119"/>
    </source>
</evidence>
<proteinExistence type="inferred from homology"/>
<dbReference type="SUPFAM" id="SSF55816">
    <property type="entry name" value="5'-nucleotidase (syn. UDP-sugar hydrolase), C-terminal domain"/>
    <property type="match status" value="1"/>
</dbReference>
<dbReference type="InterPro" id="IPR029052">
    <property type="entry name" value="Metallo-depent_PP-like"/>
</dbReference>
<evidence type="ECO:0000256" key="10">
    <source>
        <dbReference type="ARBA" id="ARBA00023268"/>
    </source>
</evidence>
<dbReference type="InterPro" id="IPR006179">
    <property type="entry name" value="5_nucleotidase/apyrase"/>
</dbReference>
<evidence type="ECO:0000256" key="3">
    <source>
        <dbReference type="ARBA" id="ARBA00001968"/>
    </source>
</evidence>
<comment type="catalytic activity">
    <reaction evidence="1">
        <text>a ribonucleoside 3'-phosphate + H2O = a ribonucleoside + phosphate</text>
        <dbReference type="Rhea" id="RHEA:10144"/>
        <dbReference type="ChEBI" id="CHEBI:13197"/>
        <dbReference type="ChEBI" id="CHEBI:15377"/>
        <dbReference type="ChEBI" id="CHEBI:18254"/>
        <dbReference type="ChEBI" id="CHEBI:43474"/>
        <dbReference type="EC" id="3.1.3.6"/>
    </reaction>
</comment>
<dbReference type="InterPro" id="IPR036907">
    <property type="entry name" value="5'-Nucleotdase_C_sf"/>
</dbReference>